<feature type="domain" description="SHSP" evidence="3">
    <location>
        <begin position="40"/>
        <end position="153"/>
    </location>
</feature>
<accession>A0A160MYX1</accession>
<evidence type="ECO:0000313" key="4">
    <source>
        <dbReference type="EMBL" id="AND68490.1"/>
    </source>
</evidence>
<proteinExistence type="inferred from homology"/>
<dbReference type="PANTHER" id="PTHR11527">
    <property type="entry name" value="HEAT-SHOCK PROTEIN 20 FAMILY MEMBER"/>
    <property type="match status" value="1"/>
</dbReference>
<gene>
    <name evidence="4" type="ORF">ATSB10_10360</name>
</gene>
<evidence type="ECO:0000256" key="1">
    <source>
        <dbReference type="PROSITE-ProRule" id="PRU00285"/>
    </source>
</evidence>
<reference evidence="4 5" key="1">
    <citation type="submission" date="2016-02" db="EMBL/GenBank/DDBJ databases">
        <title>Complete genome sequencing and analysis of ATSB10, Dyella thiooxydans isolated from rhizosphere soil of sunflower (Helianthus annuus L.).</title>
        <authorList>
            <person name="Lee Y."/>
            <person name="Hwangbo K."/>
            <person name="Chung H."/>
            <person name="Yoo J."/>
            <person name="Kim K.Y."/>
            <person name="Sa T.M."/>
            <person name="Um Y."/>
            <person name="Madhaiyan M."/>
        </authorList>
    </citation>
    <scope>NUCLEOTIDE SEQUENCE [LARGE SCALE GENOMIC DNA]</scope>
    <source>
        <strain evidence="4 5">ATSB10</strain>
    </source>
</reference>
<dbReference type="AlphaFoldDB" id="A0A160MYX1"/>
<keyword evidence="5" id="KW-1185">Reference proteome</keyword>
<sequence length="153" mass="16987">MSTLTHWNPFKSPARIDPLAGFPLGAFDDVFRPMANRAFWRDVDMIPEMRLDVSEKDEAYVVKADIPGVDKNDIEISVDGGQVAISAEARHSSEKKENEHALVNERYVGRVFRAFSLPAEVDSSKAEARYEGGVLTLTLPKKPNGSSQRIAVK</sequence>
<protein>
    <recommendedName>
        <fullName evidence="3">SHSP domain-containing protein</fullName>
    </recommendedName>
</protein>
<organism evidence="4 5">
    <name type="scientific">Dyella thiooxydans</name>
    <dbReference type="NCBI Taxonomy" id="445710"/>
    <lineage>
        <taxon>Bacteria</taxon>
        <taxon>Pseudomonadati</taxon>
        <taxon>Pseudomonadota</taxon>
        <taxon>Gammaproteobacteria</taxon>
        <taxon>Lysobacterales</taxon>
        <taxon>Rhodanobacteraceae</taxon>
        <taxon>Dyella</taxon>
    </lineage>
</organism>
<dbReference type="KEGG" id="dtx:ATSB10_10360"/>
<dbReference type="Pfam" id="PF00011">
    <property type="entry name" value="HSP20"/>
    <property type="match status" value="1"/>
</dbReference>
<dbReference type="OrthoDB" id="9792695at2"/>
<dbReference type="InterPro" id="IPR008978">
    <property type="entry name" value="HSP20-like_chaperone"/>
</dbReference>
<dbReference type="RefSeq" id="WP_063671006.1">
    <property type="nucleotide sequence ID" value="NZ_CP014841.1"/>
</dbReference>
<dbReference type="EMBL" id="CP014841">
    <property type="protein sequence ID" value="AND68490.1"/>
    <property type="molecule type" value="Genomic_DNA"/>
</dbReference>
<dbReference type="PROSITE" id="PS01031">
    <property type="entry name" value="SHSP"/>
    <property type="match status" value="1"/>
</dbReference>
<dbReference type="CDD" id="cd06464">
    <property type="entry name" value="ACD_sHsps-like"/>
    <property type="match status" value="1"/>
</dbReference>
<dbReference type="Gene3D" id="2.60.40.790">
    <property type="match status" value="1"/>
</dbReference>
<name>A0A160MYX1_9GAMM</name>
<evidence type="ECO:0000256" key="2">
    <source>
        <dbReference type="RuleBase" id="RU003616"/>
    </source>
</evidence>
<dbReference type="InterPro" id="IPR002068">
    <property type="entry name" value="A-crystallin/Hsp20_dom"/>
</dbReference>
<evidence type="ECO:0000259" key="3">
    <source>
        <dbReference type="PROSITE" id="PS01031"/>
    </source>
</evidence>
<dbReference type="SUPFAM" id="SSF49764">
    <property type="entry name" value="HSP20-like chaperones"/>
    <property type="match status" value="1"/>
</dbReference>
<dbReference type="STRING" id="445710.ATSB10_10360"/>
<dbReference type="Proteomes" id="UP000077255">
    <property type="component" value="Chromosome"/>
</dbReference>
<dbReference type="PATRIC" id="fig|445710.3.peg.1032"/>
<dbReference type="InterPro" id="IPR031107">
    <property type="entry name" value="Small_HSP"/>
</dbReference>
<comment type="similarity">
    <text evidence="1 2">Belongs to the small heat shock protein (HSP20) family.</text>
</comment>
<evidence type="ECO:0000313" key="5">
    <source>
        <dbReference type="Proteomes" id="UP000077255"/>
    </source>
</evidence>